<sequence length="267" mass="29484">MDSDSVRDIDRRRLVDRIPPDIPPGGAWGRRPAKRSSTRAIGIIGGLSWESTVIYYQIINQRVRERLGGSHSANSLIWSVDYTTVEDLIFADRWDEVSTLLADAGRKLEDLGAEILLIGSNTFSRVSDDVARATSVPVLHIADAVGTEVRARGMRKVGLLGTRFTMEQPFYRDRLAAHGFDVIVPRREQRELVHRVIFEELVRGVIRESSRDAYARIVADLADDGAEGVILGCTEIELLISEKDTAIPVLPSARLHAEAAAGFALAD</sequence>
<name>A0ABW4G7G5_9ACTN</name>
<keyword evidence="2" id="KW-1185">Reference proteome</keyword>
<dbReference type="PANTHER" id="PTHR21198:SF7">
    <property type="entry name" value="ASPARTATE-GLUTAMATE RACEMASE FAMILY"/>
    <property type="match status" value="1"/>
</dbReference>
<proteinExistence type="predicted"/>
<dbReference type="Proteomes" id="UP001597097">
    <property type="component" value="Unassembled WGS sequence"/>
</dbReference>
<dbReference type="InterPro" id="IPR015942">
    <property type="entry name" value="Asp/Glu/hydantoin_racemase"/>
</dbReference>
<dbReference type="EMBL" id="JBHUCM010000014">
    <property type="protein sequence ID" value="MFD1538697.1"/>
    <property type="molecule type" value="Genomic_DNA"/>
</dbReference>
<dbReference type="RefSeq" id="WP_219530590.1">
    <property type="nucleotide sequence ID" value="NZ_JAHKRM010000009.1"/>
</dbReference>
<protein>
    <submittedName>
        <fullName evidence="1">Aspartate/glutamate racemase family protein</fullName>
    </submittedName>
</protein>
<dbReference type="NCBIfam" id="TIGR00035">
    <property type="entry name" value="asp_race"/>
    <property type="match status" value="1"/>
</dbReference>
<gene>
    <name evidence="1" type="ORF">ACFSJ0_16700</name>
</gene>
<dbReference type="Pfam" id="PF01177">
    <property type="entry name" value="Asp_Glu_race"/>
    <property type="match status" value="1"/>
</dbReference>
<evidence type="ECO:0000313" key="2">
    <source>
        <dbReference type="Proteomes" id="UP001597097"/>
    </source>
</evidence>
<dbReference type="PANTHER" id="PTHR21198">
    <property type="entry name" value="GLUTAMATE RACEMASE"/>
    <property type="match status" value="1"/>
</dbReference>
<reference evidence="2" key="1">
    <citation type="journal article" date="2019" name="Int. J. Syst. Evol. Microbiol.">
        <title>The Global Catalogue of Microorganisms (GCM) 10K type strain sequencing project: providing services to taxonomists for standard genome sequencing and annotation.</title>
        <authorList>
            <consortium name="The Broad Institute Genomics Platform"/>
            <consortium name="The Broad Institute Genome Sequencing Center for Infectious Disease"/>
            <person name="Wu L."/>
            <person name="Ma J."/>
        </authorList>
    </citation>
    <scope>NUCLEOTIDE SEQUENCE [LARGE SCALE GENOMIC DNA]</scope>
    <source>
        <strain evidence="2">CGMCC 1.15399</strain>
    </source>
</reference>
<dbReference type="InterPro" id="IPR004380">
    <property type="entry name" value="Asp_race"/>
</dbReference>
<organism evidence="1 2">
    <name type="scientific">Nonomuraea guangzhouensis</name>
    <dbReference type="NCBI Taxonomy" id="1291555"/>
    <lineage>
        <taxon>Bacteria</taxon>
        <taxon>Bacillati</taxon>
        <taxon>Actinomycetota</taxon>
        <taxon>Actinomycetes</taxon>
        <taxon>Streptosporangiales</taxon>
        <taxon>Streptosporangiaceae</taxon>
        <taxon>Nonomuraea</taxon>
    </lineage>
</organism>
<accession>A0ABW4G7G5</accession>
<evidence type="ECO:0000313" key="1">
    <source>
        <dbReference type="EMBL" id="MFD1538697.1"/>
    </source>
</evidence>
<comment type="caution">
    <text evidence="1">The sequence shown here is derived from an EMBL/GenBank/DDBJ whole genome shotgun (WGS) entry which is preliminary data.</text>
</comment>